<feature type="chain" id="PRO_5024990706" description="Lipoprotein" evidence="2">
    <location>
        <begin position="27"/>
        <end position="114"/>
    </location>
</feature>
<dbReference type="Proteomes" id="UP000198263">
    <property type="component" value="Unassembled WGS sequence"/>
</dbReference>
<keyword evidence="2" id="KW-0732">Signal</keyword>
<dbReference type="OrthoDB" id="9011581at2"/>
<organism evidence="3 4">
    <name type="scientific">Caballeronia concitans</name>
    <dbReference type="NCBI Taxonomy" id="1777133"/>
    <lineage>
        <taxon>Bacteria</taxon>
        <taxon>Pseudomonadati</taxon>
        <taxon>Pseudomonadota</taxon>
        <taxon>Betaproteobacteria</taxon>
        <taxon>Burkholderiales</taxon>
        <taxon>Burkholderiaceae</taxon>
        <taxon>Caballeronia</taxon>
    </lineage>
</organism>
<sequence length="114" mass="11491">MRPATGTLGRLAAMLVGATIAVAVSAQQPTATPNKKPSGQTEVQPNSPKPSRLDNDSTPAYQERNVTPPAQAATAASGALNKEPGKTSAGKAPAPKRPNGIGFDSDSGSMGKKP</sequence>
<feature type="signal peptide" evidence="2">
    <location>
        <begin position="1"/>
        <end position="26"/>
    </location>
</feature>
<feature type="compositionally biased region" description="Polar residues" evidence="1">
    <location>
        <begin position="26"/>
        <end position="46"/>
    </location>
</feature>
<evidence type="ECO:0000313" key="3">
    <source>
        <dbReference type="EMBL" id="SAL28719.1"/>
    </source>
</evidence>
<accession>A0A658QWF8</accession>
<dbReference type="EMBL" id="FCNV02000003">
    <property type="protein sequence ID" value="SAL28719.1"/>
    <property type="molecule type" value="Genomic_DNA"/>
</dbReference>
<dbReference type="AlphaFoldDB" id="A0A658QWF8"/>
<keyword evidence="4" id="KW-1185">Reference proteome</keyword>
<protein>
    <recommendedName>
        <fullName evidence="5">Lipoprotein</fullName>
    </recommendedName>
</protein>
<feature type="region of interest" description="Disordered" evidence="1">
    <location>
        <begin position="26"/>
        <end position="114"/>
    </location>
</feature>
<proteinExistence type="predicted"/>
<evidence type="ECO:0000313" key="4">
    <source>
        <dbReference type="Proteomes" id="UP000198263"/>
    </source>
</evidence>
<evidence type="ECO:0000256" key="1">
    <source>
        <dbReference type="SAM" id="MobiDB-lite"/>
    </source>
</evidence>
<comment type="caution">
    <text evidence="3">The sequence shown here is derived from an EMBL/GenBank/DDBJ whole genome shotgun (WGS) entry which is preliminary data.</text>
</comment>
<gene>
    <name evidence="3" type="ORF">AWB72_02343</name>
</gene>
<reference evidence="3 4" key="1">
    <citation type="submission" date="2016-01" db="EMBL/GenBank/DDBJ databases">
        <authorList>
            <person name="Peeters C."/>
        </authorList>
    </citation>
    <scope>NUCLEOTIDE SEQUENCE [LARGE SCALE GENOMIC DNA]</scope>
    <source>
        <strain evidence="3">LMG 29315</strain>
    </source>
</reference>
<dbReference type="RefSeq" id="WP_143754611.1">
    <property type="nucleotide sequence ID" value="NZ_FCNV02000003.1"/>
</dbReference>
<evidence type="ECO:0008006" key="5">
    <source>
        <dbReference type="Google" id="ProtNLM"/>
    </source>
</evidence>
<evidence type="ECO:0000256" key="2">
    <source>
        <dbReference type="SAM" id="SignalP"/>
    </source>
</evidence>
<name>A0A658QWF8_9BURK</name>
<feature type="compositionally biased region" description="Low complexity" evidence="1">
    <location>
        <begin position="70"/>
        <end position="79"/>
    </location>
</feature>